<comment type="caution">
    <text evidence="1">The sequence shown here is derived from an EMBL/GenBank/DDBJ whole genome shotgun (WGS) entry which is preliminary data.</text>
</comment>
<evidence type="ECO:0000313" key="1">
    <source>
        <dbReference type="EMBL" id="RDX87190.1"/>
    </source>
</evidence>
<sequence length="64" mass="7559">MILFHLSNLNYSLVFFDFFPGPMFAEKHNTFQFLIFVKGKDLWGHIDDNTSTPNREQDNIIHAK</sequence>
<dbReference type="Proteomes" id="UP000257109">
    <property type="component" value="Unassembled WGS sequence"/>
</dbReference>
<dbReference type="OrthoDB" id="1706811at2759"/>
<name>A0A371G9H0_MUCPR</name>
<dbReference type="EMBL" id="QJKJ01006300">
    <property type="protein sequence ID" value="RDX87190.1"/>
    <property type="molecule type" value="Genomic_DNA"/>
</dbReference>
<reference evidence="1" key="1">
    <citation type="submission" date="2018-05" db="EMBL/GenBank/DDBJ databases">
        <title>Draft genome of Mucuna pruriens seed.</title>
        <authorList>
            <person name="Nnadi N.E."/>
            <person name="Vos R."/>
            <person name="Hasami M.H."/>
            <person name="Devisetty U.K."/>
            <person name="Aguiy J.C."/>
        </authorList>
    </citation>
    <scope>NUCLEOTIDE SEQUENCE [LARGE SCALE GENOMIC DNA]</scope>
    <source>
        <strain evidence="1">JCA_2017</strain>
    </source>
</reference>
<proteinExistence type="predicted"/>
<feature type="non-terminal residue" evidence="1">
    <location>
        <position position="1"/>
    </location>
</feature>
<organism evidence="1 2">
    <name type="scientific">Mucuna pruriens</name>
    <name type="common">Velvet bean</name>
    <name type="synonym">Dolichos pruriens</name>
    <dbReference type="NCBI Taxonomy" id="157652"/>
    <lineage>
        <taxon>Eukaryota</taxon>
        <taxon>Viridiplantae</taxon>
        <taxon>Streptophyta</taxon>
        <taxon>Embryophyta</taxon>
        <taxon>Tracheophyta</taxon>
        <taxon>Spermatophyta</taxon>
        <taxon>Magnoliopsida</taxon>
        <taxon>eudicotyledons</taxon>
        <taxon>Gunneridae</taxon>
        <taxon>Pentapetalae</taxon>
        <taxon>rosids</taxon>
        <taxon>fabids</taxon>
        <taxon>Fabales</taxon>
        <taxon>Fabaceae</taxon>
        <taxon>Papilionoideae</taxon>
        <taxon>50 kb inversion clade</taxon>
        <taxon>NPAAA clade</taxon>
        <taxon>indigoferoid/millettioid clade</taxon>
        <taxon>Phaseoleae</taxon>
        <taxon>Mucuna</taxon>
    </lineage>
</organism>
<protein>
    <submittedName>
        <fullName evidence="1">Uncharacterized protein</fullName>
    </submittedName>
</protein>
<dbReference type="AlphaFoldDB" id="A0A371G9H0"/>
<accession>A0A371G9H0</accession>
<gene>
    <name evidence="1" type="ORF">CR513_31378</name>
</gene>
<evidence type="ECO:0000313" key="2">
    <source>
        <dbReference type="Proteomes" id="UP000257109"/>
    </source>
</evidence>
<keyword evidence="2" id="KW-1185">Reference proteome</keyword>